<protein>
    <submittedName>
        <fullName evidence="3">UPF0716 protein FxsA</fullName>
    </submittedName>
</protein>
<keyword evidence="2" id="KW-0812">Transmembrane</keyword>
<accession>A0A420XK57</accession>
<dbReference type="PANTHER" id="PTHR35335">
    <property type="entry name" value="UPF0716 PROTEIN FXSA"/>
    <property type="match status" value="1"/>
</dbReference>
<dbReference type="FunCoup" id="A0A420XK57">
    <property type="interactions" value="1"/>
</dbReference>
<feature type="compositionally biased region" description="Low complexity" evidence="1">
    <location>
        <begin position="138"/>
        <end position="163"/>
    </location>
</feature>
<feature type="transmembrane region" description="Helical" evidence="2">
    <location>
        <begin position="75"/>
        <end position="101"/>
    </location>
</feature>
<feature type="region of interest" description="Disordered" evidence="1">
    <location>
        <begin position="138"/>
        <end position="177"/>
    </location>
</feature>
<reference evidence="3 4" key="1">
    <citation type="submission" date="2018-10" db="EMBL/GenBank/DDBJ databases">
        <title>Genomic Encyclopedia of Archaeal and Bacterial Type Strains, Phase II (KMG-II): from individual species to whole genera.</title>
        <authorList>
            <person name="Goeker M."/>
        </authorList>
    </citation>
    <scope>NUCLEOTIDE SEQUENCE [LARGE SCALE GENOMIC DNA]</scope>
    <source>
        <strain evidence="3 4">RP-AC37</strain>
    </source>
</reference>
<organism evidence="3 4">
    <name type="scientific">Motilibacter peucedani</name>
    <dbReference type="NCBI Taxonomy" id="598650"/>
    <lineage>
        <taxon>Bacteria</taxon>
        <taxon>Bacillati</taxon>
        <taxon>Actinomycetota</taxon>
        <taxon>Actinomycetes</taxon>
        <taxon>Motilibacterales</taxon>
        <taxon>Motilibacteraceae</taxon>
        <taxon>Motilibacter</taxon>
    </lineage>
</organism>
<dbReference type="OrthoDB" id="9792788at2"/>
<evidence type="ECO:0000256" key="1">
    <source>
        <dbReference type="SAM" id="MobiDB-lite"/>
    </source>
</evidence>
<keyword evidence="4" id="KW-1185">Reference proteome</keyword>
<dbReference type="NCBIfam" id="NF008528">
    <property type="entry name" value="PRK11463.1-2"/>
    <property type="match status" value="1"/>
</dbReference>
<proteinExistence type="predicted"/>
<dbReference type="InParanoid" id="A0A420XK57"/>
<dbReference type="RefSeq" id="WP_121195057.1">
    <property type="nucleotide sequence ID" value="NZ_RBWV01000017.1"/>
</dbReference>
<dbReference type="Proteomes" id="UP000281955">
    <property type="component" value="Unassembled WGS sequence"/>
</dbReference>
<dbReference type="InterPro" id="IPR007313">
    <property type="entry name" value="FxsA"/>
</dbReference>
<dbReference type="AlphaFoldDB" id="A0A420XK57"/>
<keyword evidence="2" id="KW-0472">Membrane</keyword>
<sequence length="177" mass="18448">MPALLVVCFLVVPLAEIWVIVQVGQAIGGWQTFALLLLESLLGGWIVKREGVRAWRALRASLAGGGLPSRELLDAALVLVGGTLLLAPGFLTDVVGFFLVLPPTRPVARRLVTAVLVRRLLRRGGAGGLLGTLLLSRGAPARPPRGAQPGWGSAPGGRPSAPGDVVPGEVLHRDDEG</sequence>
<comment type="caution">
    <text evidence="3">The sequence shown here is derived from an EMBL/GenBank/DDBJ whole genome shotgun (WGS) entry which is preliminary data.</text>
</comment>
<name>A0A420XK57_9ACTN</name>
<dbReference type="EMBL" id="RBWV01000017">
    <property type="protein sequence ID" value="RKS67898.1"/>
    <property type="molecule type" value="Genomic_DNA"/>
</dbReference>
<evidence type="ECO:0000256" key="2">
    <source>
        <dbReference type="SAM" id="Phobius"/>
    </source>
</evidence>
<dbReference type="PANTHER" id="PTHR35335:SF1">
    <property type="entry name" value="UPF0716 PROTEIN FXSA"/>
    <property type="match status" value="1"/>
</dbReference>
<evidence type="ECO:0000313" key="4">
    <source>
        <dbReference type="Proteomes" id="UP000281955"/>
    </source>
</evidence>
<gene>
    <name evidence="3" type="ORF">CLV35_3802</name>
</gene>
<dbReference type="Pfam" id="PF04186">
    <property type="entry name" value="FxsA"/>
    <property type="match status" value="1"/>
</dbReference>
<dbReference type="GO" id="GO:0016020">
    <property type="term" value="C:membrane"/>
    <property type="evidence" value="ECO:0007669"/>
    <property type="project" value="InterPro"/>
</dbReference>
<evidence type="ECO:0000313" key="3">
    <source>
        <dbReference type="EMBL" id="RKS67898.1"/>
    </source>
</evidence>
<keyword evidence="2" id="KW-1133">Transmembrane helix</keyword>